<name>A0A6J5SQJ2_9CAUD</name>
<proteinExistence type="predicted"/>
<evidence type="ECO:0000313" key="1">
    <source>
        <dbReference type="EMBL" id="CAB4216891.1"/>
    </source>
</evidence>
<protein>
    <submittedName>
        <fullName evidence="1">Uncharacterized protein</fullName>
    </submittedName>
</protein>
<organism evidence="1">
    <name type="scientific">uncultured Caudovirales phage</name>
    <dbReference type="NCBI Taxonomy" id="2100421"/>
    <lineage>
        <taxon>Viruses</taxon>
        <taxon>Duplodnaviria</taxon>
        <taxon>Heunggongvirae</taxon>
        <taxon>Uroviricota</taxon>
        <taxon>Caudoviricetes</taxon>
        <taxon>Peduoviridae</taxon>
        <taxon>Maltschvirus</taxon>
        <taxon>Maltschvirus maltsch</taxon>
    </lineage>
</organism>
<accession>A0A6J5SQJ2</accession>
<reference evidence="1" key="1">
    <citation type="submission" date="2020-05" db="EMBL/GenBank/DDBJ databases">
        <authorList>
            <person name="Chiriac C."/>
            <person name="Salcher M."/>
            <person name="Ghai R."/>
            <person name="Kavagutti S V."/>
        </authorList>
    </citation>
    <scope>NUCLEOTIDE SEQUENCE</scope>
</reference>
<gene>
    <name evidence="1" type="ORF">UFOVP1590_9</name>
</gene>
<dbReference type="EMBL" id="LR797443">
    <property type="protein sequence ID" value="CAB4216891.1"/>
    <property type="molecule type" value="Genomic_DNA"/>
</dbReference>
<sequence>MNYDKYLQGISEACEHTNHLMSVEDIIGSLEKGDSILKDFGDGFAIYDSVQSKTGLLIRIKVIAGSNMEQWIDQVDQEAMLLATQYKAIGIIAIGRTGWKRECLKRNYKTTHSIFYKDVDHA</sequence>